<keyword evidence="1" id="KW-0805">Transcription regulation</keyword>
<dbReference type="GeneID" id="27337198"/>
<dbReference type="InterPro" id="IPR053175">
    <property type="entry name" value="DHMBA_Reg_Transcription_Factor"/>
</dbReference>
<sequence>MVYSGKLSKACQPCRDKRRKCDLQTPQCSPCLRLHIPCYGYRDTQELNVRDETTHVVQRARNNRQQRRKSKPQSEVLHTSSTDRSLRFSPHSLDEDHGKGGVGRQRPPRQPMVLSLAAPSAEIALGYFLSVFAETSSFSYLPAYLPALRDDADIMEAVYAPSLAALSLHYGSHRLMCEARSCYARALRQTNEALSERRTAVLDKTLLCVLLLTTFEALTFSGRSSPRNWVLHVRGSTNILLLREAAKVDTELGRRLTYHASINTIAECGTYNVPIPMPFRLLQESSTPVRKTTECSGLDDILRHLFILMIRYVTILSSMKGTLATEFVTKCLELDADLAALLEMQQKHMPYQVINVPNDDEELRKATKGAKVCAYRDIIHTYQSQRDAFLFNSVRLIRMVINEKIFLASGPSPRGVILNEPQPGSFLSEIWMELPQKATQQAAELINDILASVPYSLELLPPAFRMMARTLLWPLSVTAVTEVCPPEAKMYIIDRLKKLAWFHDLAQAKEAATMLEEGAKLEDW</sequence>
<protein>
    <recommendedName>
        <fullName evidence="6">Zn(2)-C6 fungal-type domain-containing protein</fullName>
    </recommendedName>
</protein>
<dbReference type="HOGENOM" id="CLU_013866_5_3_1"/>
<evidence type="ECO:0000256" key="1">
    <source>
        <dbReference type="ARBA" id="ARBA00023015"/>
    </source>
</evidence>
<keyword evidence="4" id="KW-0539">Nucleus</keyword>
<gene>
    <name evidence="7" type="ORF">PV08_10115</name>
</gene>
<dbReference type="InterPro" id="IPR021858">
    <property type="entry name" value="Fun_TF"/>
</dbReference>
<keyword evidence="3" id="KW-0804">Transcription</keyword>
<dbReference type="PROSITE" id="PS50048">
    <property type="entry name" value="ZN2_CY6_FUNGAL_2"/>
    <property type="match status" value="1"/>
</dbReference>
<dbReference type="InterPro" id="IPR001138">
    <property type="entry name" value="Zn2Cys6_DnaBD"/>
</dbReference>
<dbReference type="InterPro" id="IPR036864">
    <property type="entry name" value="Zn2-C6_fun-type_DNA-bd_sf"/>
</dbReference>
<keyword evidence="8" id="KW-1185">Reference proteome</keyword>
<evidence type="ECO:0000313" key="7">
    <source>
        <dbReference type="EMBL" id="KIW10816.1"/>
    </source>
</evidence>
<dbReference type="EMBL" id="KN847499">
    <property type="protein sequence ID" value="KIW10816.1"/>
    <property type="molecule type" value="Genomic_DNA"/>
</dbReference>
<dbReference type="Pfam" id="PF00172">
    <property type="entry name" value="Zn_clus"/>
    <property type="match status" value="1"/>
</dbReference>
<dbReference type="OrthoDB" id="4150041at2759"/>
<dbReference type="Gene3D" id="4.10.240.10">
    <property type="entry name" value="Zn(2)-C6 fungal-type DNA-binding domain"/>
    <property type="match status" value="1"/>
</dbReference>
<dbReference type="SMART" id="SM00066">
    <property type="entry name" value="GAL4"/>
    <property type="match status" value="1"/>
</dbReference>
<dbReference type="GO" id="GO:0003677">
    <property type="term" value="F:DNA binding"/>
    <property type="evidence" value="ECO:0007669"/>
    <property type="project" value="UniProtKB-KW"/>
</dbReference>
<evidence type="ECO:0000256" key="4">
    <source>
        <dbReference type="ARBA" id="ARBA00023242"/>
    </source>
</evidence>
<evidence type="ECO:0000313" key="8">
    <source>
        <dbReference type="Proteomes" id="UP000053328"/>
    </source>
</evidence>
<dbReference type="GO" id="GO:0008270">
    <property type="term" value="F:zinc ion binding"/>
    <property type="evidence" value="ECO:0007669"/>
    <property type="project" value="InterPro"/>
</dbReference>
<dbReference type="STRING" id="91928.A0A0D1Y7C6"/>
<dbReference type="GO" id="GO:0000981">
    <property type="term" value="F:DNA-binding transcription factor activity, RNA polymerase II-specific"/>
    <property type="evidence" value="ECO:0007669"/>
    <property type="project" value="InterPro"/>
</dbReference>
<evidence type="ECO:0000256" key="3">
    <source>
        <dbReference type="ARBA" id="ARBA00023163"/>
    </source>
</evidence>
<feature type="domain" description="Zn(2)-C6 fungal-type" evidence="6">
    <location>
        <begin position="10"/>
        <end position="38"/>
    </location>
</feature>
<reference evidence="7 8" key="1">
    <citation type="submission" date="2015-01" db="EMBL/GenBank/DDBJ databases">
        <title>The Genome Sequence of Exophiala spinifera CBS89968.</title>
        <authorList>
            <consortium name="The Broad Institute Genomics Platform"/>
            <person name="Cuomo C."/>
            <person name="de Hoog S."/>
            <person name="Gorbushina A."/>
            <person name="Stielow B."/>
            <person name="Teixiera M."/>
            <person name="Abouelleil A."/>
            <person name="Chapman S.B."/>
            <person name="Priest M."/>
            <person name="Young S.K."/>
            <person name="Wortman J."/>
            <person name="Nusbaum C."/>
            <person name="Birren B."/>
        </authorList>
    </citation>
    <scope>NUCLEOTIDE SEQUENCE [LARGE SCALE GENOMIC DNA]</scope>
    <source>
        <strain evidence="7 8">CBS 89968</strain>
    </source>
</reference>
<name>A0A0D1Y7C6_9EURO</name>
<feature type="region of interest" description="Disordered" evidence="5">
    <location>
        <begin position="59"/>
        <end position="109"/>
    </location>
</feature>
<dbReference type="SUPFAM" id="SSF57701">
    <property type="entry name" value="Zn2/Cys6 DNA-binding domain"/>
    <property type="match status" value="1"/>
</dbReference>
<dbReference type="VEuPathDB" id="FungiDB:PV08_10115"/>
<dbReference type="AlphaFoldDB" id="A0A0D1Y7C6"/>
<dbReference type="Pfam" id="PF11951">
    <property type="entry name" value="Fungal_trans_2"/>
    <property type="match status" value="1"/>
</dbReference>
<evidence type="ECO:0000256" key="2">
    <source>
        <dbReference type="ARBA" id="ARBA00023125"/>
    </source>
</evidence>
<organism evidence="7 8">
    <name type="scientific">Exophiala spinifera</name>
    <dbReference type="NCBI Taxonomy" id="91928"/>
    <lineage>
        <taxon>Eukaryota</taxon>
        <taxon>Fungi</taxon>
        <taxon>Dikarya</taxon>
        <taxon>Ascomycota</taxon>
        <taxon>Pezizomycotina</taxon>
        <taxon>Eurotiomycetes</taxon>
        <taxon>Chaetothyriomycetidae</taxon>
        <taxon>Chaetothyriales</taxon>
        <taxon>Herpotrichiellaceae</taxon>
        <taxon>Exophiala</taxon>
    </lineage>
</organism>
<keyword evidence="2" id="KW-0238">DNA-binding</keyword>
<dbReference type="RefSeq" id="XP_016231032.1">
    <property type="nucleotide sequence ID" value="XM_016384430.1"/>
</dbReference>
<dbReference type="PROSITE" id="PS00463">
    <property type="entry name" value="ZN2_CY6_FUNGAL_1"/>
    <property type="match status" value="1"/>
</dbReference>
<dbReference type="PANTHER" id="PTHR38791">
    <property type="entry name" value="ZN(II)2CYS6 TRANSCRIPTION FACTOR (EUROFUNG)-RELATED-RELATED"/>
    <property type="match status" value="1"/>
</dbReference>
<accession>A0A0D1Y7C6</accession>
<dbReference type="CDD" id="cd00067">
    <property type="entry name" value="GAL4"/>
    <property type="match status" value="1"/>
</dbReference>
<evidence type="ECO:0000259" key="6">
    <source>
        <dbReference type="PROSITE" id="PS50048"/>
    </source>
</evidence>
<proteinExistence type="predicted"/>
<dbReference type="Proteomes" id="UP000053328">
    <property type="component" value="Unassembled WGS sequence"/>
</dbReference>
<evidence type="ECO:0000256" key="5">
    <source>
        <dbReference type="SAM" id="MobiDB-lite"/>
    </source>
</evidence>
<feature type="compositionally biased region" description="Basic residues" evidence="5">
    <location>
        <begin position="61"/>
        <end position="71"/>
    </location>
</feature>